<comment type="caution">
    <text evidence="13">The sequence shown here is derived from an EMBL/GenBank/DDBJ whole genome shotgun (WGS) entry which is preliminary data.</text>
</comment>
<evidence type="ECO:0000313" key="13">
    <source>
        <dbReference type="EMBL" id="MFB9762196.1"/>
    </source>
</evidence>
<comment type="similarity">
    <text evidence="4 12">Belongs to the purine nucleoside phosphorylase YfiH/LACC1 family.</text>
</comment>
<keyword evidence="8" id="KW-0862">Zinc</keyword>
<evidence type="ECO:0000256" key="10">
    <source>
        <dbReference type="ARBA" id="ARBA00048968"/>
    </source>
</evidence>
<accession>A0ABV5WNJ2</accession>
<keyword evidence="7" id="KW-0378">Hydrolase</keyword>
<comment type="catalytic activity">
    <reaction evidence="10">
        <text>adenosine + phosphate = alpha-D-ribose 1-phosphate + adenine</text>
        <dbReference type="Rhea" id="RHEA:27642"/>
        <dbReference type="ChEBI" id="CHEBI:16335"/>
        <dbReference type="ChEBI" id="CHEBI:16708"/>
        <dbReference type="ChEBI" id="CHEBI:43474"/>
        <dbReference type="ChEBI" id="CHEBI:57720"/>
        <dbReference type="EC" id="2.4.2.1"/>
    </reaction>
    <physiologicalReaction direction="left-to-right" evidence="10">
        <dbReference type="Rhea" id="RHEA:27643"/>
    </physiologicalReaction>
</comment>
<dbReference type="Proteomes" id="UP001589609">
    <property type="component" value="Unassembled WGS sequence"/>
</dbReference>
<evidence type="ECO:0000256" key="2">
    <source>
        <dbReference type="ARBA" id="ARBA00001947"/>
    </source>
</evidence>
<keyword evidence="6" id="KW-0479">Metal-binding</keyword>
<gene>
    <name evidence="13" type="primary">pgeF</name>
    <name evidence="13" type="ORF">ACFFMS_28640</name>
</gene>
<evidence type="ECO:0000256" key="7">
    <source>
        <dbReference type="ARBA" id="ARBA00022801"/>
    </source>
</evidence>
<comment type="catalytic activity">
    <reaction evidence="11">
        <text>S-methyl-5'-thioadenosine + phosphate = 5-(methylsulfanyl)-alpha-D-ribose 1-phosphate + adenine</text>
        <dbReference type="Rhea" id="RHEA:11852"/>
        <dbReference type="ChEBI" id="CHEBI:16708"/>
        <dbReference type="ChEBI" id="CHEBI:17509"/>
        <dbReference type="ChEBI" id="CHEBI:43474"/>
        <dbReference type="ChEBI" id="CHEBI:58533"/>
        <dbReference type="EC" id="2.4.2.28"/>
    </reaction>
    <physiologicalReaction direction="left-to-right" evidence="11">
        <dbReference type="Rhea" id="RHEA:11853"/>
    </physiologicalReaction>
</comment>
<organism evidence="13 14">
    <name type="scientific">Ectobacillus funiculus</name>
    <dbReference type="NCBI Taxonomy" id="137993"/>
    <lineage>
        <taxon>Bacteria</taxon>
        <taxon>Bacillati</taxon>
        <taxon>Bacillota</taxon>
        <taxon>Bacilli</taxon>
        <taxon>Bacillales</taxon>
        <taxon>Bacillaceae</taxon>
        <taxon>Ectobacillus</taxon>
    </lineage>
</organism>
<proteinExistence type="inferred from homology"/>
<comment type="catalytic activity">
    <reaction evidence="9">
        <text>adenosine + H2O + H(+) = inosine + NH4(+)</text>
        <dbReference type="Rhea" id="RHEA:24408"/>
        <dbReference type="ChEBI" id="CHEBI:15377"/>
        <dbReference type="ChEBI" id="CHEBI:15378"/>
        <dbReference type="ChEBI" id="CHEBI:16335"/>
        <dbReference type="ChEBI" id="CHEBI:17596"/>
        <dbReference type="ChEBI" id="CHEBI:28938"/>
        <dbReference type="EC" id="3.5.4.4"/>
    </reaction>
    <physiologicalReaction direction="left-to-right" evidence="9">
        <dbReference type="Rhea" id="RHEA:24409"/>
    </physiologicalReaction>
</comment>
<dbReference type="EMBL" id="JBHMAF010000196">
    <property type="protein sequence ID" value="MFB9762196.1"/>
    <property type="molecule type" value="Genomic_DNA"/>
</dbReference>
<evidence type="ECO:0000256" key="3">
    <source>
        <dbReference type="ARBA" id="ARBA00003215"/>
    </source>
</evidence>
<dbReference type="PANTHER" id="PTHR30616">
    <property type="entry name" value="UNCHARACTERIZED PROTEIN YFIH"/>
    <property type="match status" value="1"/>
</dbReference>
<dbReference type="NCBIfam" id="TIGR00726">
    <property type="entry name" value="peptidoglycan editing factor PgeF"/>
    <property type="match status" value="1"/>
</dbReference>
<keyword evidence="5" id="KW-0808">Transferase</keyword>
<dbReference type="InterPro" id="IPR038371">
    <property type="entry name" value="Cu_polyphenol_OxRdtase_sf"/>
</dbReference>
<evidence type="ECO:0000256" key="5">
    <source>
        <dbReference type="ARBA" id="ARBA00022679"/>
    </source>
</evidence>
<evidence type="ECO:0000256" key="8">
    <source>
        <dbReference type="ARBA" id="ARBA00022833"/>
    </source>
</evidence>
<evidence type="ECO:0000313" key="14">
    <source>
        <dbReference type="Proteomes" id="UP001589609"/>
    </source>
</evidence>
<dbReference type="InterPro" id="IPR011324">
    <property type="entry name" value="Cytotoxic_necrot_fac-like_cat"/>
</dbReference>
<name>A0ABV5WNJ2_9BACI</name>
<comment type="catalytic activity">
    <reaction evidence="1">
        <text>inosine + phosphate = alpha-D-ribose 1-phosphate + hypoxanthine</text>
        <dbReference type="Rhea" id="RHEA:27646"/>
        <dbReference type="ChEBI" id="CHEBI:17368"/>
        <dbReference type="ChEBI" id="CHEBI:17596"/>
        <dbReference type="ChEBI" id="CHEBI:43474"/>
        <dbReference type="ChEBI" id="CHEBI:57720"/>
        <dbReference type="EC" id="2.4.2.1"/>
    </reaction>
    <physiologicalReaction direction="left-to-right" evidence="1">
        <dbReference type="Rhea" id="RHEA:27647"/>
    </physiologicalReaction>
</comment>
<comment type="function">
    <text evidence="3">Purine nucleoside enzyme that catalyzes the phosphorolysis of adenosine and inosine nucleosides, yielding D-ribose 1-phosphate and the respective free bases, adenine and hypoxanthine. Also catalyzes the phosphorolysis of S-methyl-5'-thioadenosine into adenine and S-methyl-5-thio-alpha-D-ribose 1-phosphate. Also has adenosine deaminase activity.</text>
</comment>
<evidence type="ECO:0000256" key="6">
    <source>
        <dbReference type="ARBA" id="ARBA00022723"/>
    </source>
</evidence>
<dbReference type="PANTHER" id="PTHR30616:SF2">
    <property type="entry name" value="PURINE NUCLEOSIDE PHOSPHORYLASE LACC1"/>
    <property type="match status" value="1"/>
</dbReference>
<keyword evidence="14" id="KW-1185">Reference proteome</keyword>
<sequence>MNQEPFQYREEMLHLAGWEDVIAGFTTREGGVSNEYFSSLNLGLHVGDEEAAVHENRRILASRLHFPLHTWICSEQVHDNKVERVGDAERGKGVYSYADGVPGTDGIYTKESGVFLTSCYADCVPLYFYAPKHQLIGLAHAGWKGTAKGIAREMLRKWQQDEGVSPSDVLAAIGPSIGGCCYVVDDRVLEEMKLQLQGAVPHRMISKGQYALDLKEINRLIFLQEGLKEKNIAVSSFCTSCEEALFFSHRRDQGKTGRMLSFIGFKEV</sequence>
<evidence type="ECO:0000256" key="12">
    <source>
        <dbReference type="RuleBase" id="RU361274"/>
    </source>
</evidence>
<comment type="cofactor">
    <cofactor evidence="2">
        <name>Zn(2+)</name>
        <dbReference type="ChEBI" id="CHEBI:29105"/>
    </cofactor>
</comment>
<evidence type="ECO:0000256" key="11">
    <source>
        <dbReference type="ARBA" id="ARBA00049893"/>
    </source>
</evidence>
<dbReference type="InterPro" id="IPR003730">
    <property type="entry name" value="Cu_polyphenol_OxRdtase"/>
</dbReference>
<evidence type="ECO:0000256" key="1">
    <source>
        <dbReference type="ARBA" id="ARBA00000553"/>
    </source>
</evidence>
<dbReference type="SUPFAM" id="SSF64438">
    <property type="entry name" value="CNF1/YfiH-like putative cysteine hydrolases"/>
    <property type="match status" value="1"/>
</dbReference>
<dbReference type="RefSeq" id="WP_379952330.1">
    <property type="nucleotide sequence ID" value="NZ_JBHMAF010000196.1"/>
</dbReference>
<protein>
    <recommendedName>
        <fullName evidence="12">Purine nucleoside phosphorylase</fullName>
    </recommendedName>
</protein>
<evidence type="ECO:0000256" key="4">
    <source>
        <dbReference type="ARBA" id="ARBA00007353"/>
    </source>
</evidence>
<dbReference type="Gene3D" id="3.60.140.10">
    <property type="entry name" value="CNF1/YfiH-like putative cysteine hydrolases"/>
    <property type="match status" value="1"/>
</dbReference>
<reference evidence="13 14" key="1">
    <citation type="submission" date="2024-09" db="EMBL/GenBank/DDBJ databases">
        <authorList>
            <person name="Sun Q."/>
            <person name="Mori K."/>
        </authorList>
    </citation>
    <scope>NUCLEOTIDE SEQUENCE [LARGE SCALE GENOMIC DNA]</scope>
    <source>
        <strain evidence="13 14">JCM 11201</strain>
    </source>
</reference>
<dbReference type="Pfam" id="PF02578">
    <property type="entry name" value="Cu-oxidase_4"/>
    <property type="match status" value="1"/>
</dbReference>
<evidence type="ECO:0000256" key="9">
    <source>
        <dbReference type="ARBA" id="ARBA00047989"/>
    </source>
</evidence>
<dbReference type="CDD" id="cd16833">
    <property type="entry name" value="YfiH"/>
    <property type="match status" value="1"/>
</dbReference>